<protein>
    <submittedName>
        <fullName evidence="1">Uncharacterized protein</fullName>
    </submittedName>
</protein>
<feature type="non-terminal residue" evidence="1">
    <location>
        <position position="210"/>
    </location>
</feature>
<accession>A0ACC1JPP2</accession>
<dbReference type="Proteomes" id="UP001140066">
    <property type="component" value="Unassembled WGS sequence"/>
</dbReference>
<evidence type="ECO:0000313" key="1">
    <source>
        <dbReference type="EMBL" id="KAJ2764653.1"/>
    </source>
</evidence>
<organism evidence="1 2">
    <name type="scientific">Coemansia linderi</name>
    <dbReference type="NCBI Taxonomy" id="2663919"/>
    <lineage>
        <taxon>Eukaryota</taxon>
        <taxon>Fungi</taxon>
        <taxon>Fungi incertae sedis</taxon>
        <taxon>Zoopagomycota</taxon>
        <taxon>Kickxellomycotina</taxon>
        <taxon>Kickxellomycetes</taxon>
        <taxon>Kickxellales</taxon>
        <taxon>Kickxellaceae</taxon>
        <taxon>Coemansia</taxon>
    </lineage>
</organism>
<reference evidence="1" key="1">
    <citation type="submission" date="2022-07" db="EMBL/GenBank/DDBJ databases">
        <title>Phylogenomic reconstructions and comparative analyses of Kickxellomycotina fungi.</title>
        <authorList>
            <person name="Reynolds N.K."/>
            <person name="Stajich J.E."/>
            <person name="Barry K."/>
            <person name="Grigoriev I.V."/>
            <person name="Crous P."/>
            <person name="Smith M.E."/>
        </authorList>
    </citation>
    <scope>NUCLEOTIDE SEQUENCE</scope>
    <source>
        <strain evidence="1">BCRC 34191</strain>
    </source>
</reference>
<name>A0ACC1JPP2_9FUNG</name>
<keyword evidence="2" id="KW-1185">Reference proteome</keyword>
<sequence>MEQQINELRNEITFLRARLPLVEEVTEPTLTDEFIAECATFSRPDNTLRRLGAREPPPEESPLAPVAIPPQLVAVADARHVSFKNEQDIVNGLNQAAWQVMRALAAFRQARQHGQEGHSNFVDKTLANLLGALTYEADQQTKNMVNKLCKELKLPTYVSSVALDAVGSRNSAEFDGRLARHLENQQNDQNLRRTLQHMGNNILQQQQRLG</sequence>
<dbReference type="EMBL" id="JANBUK010004219">
    <property type="protein sequence ID" value="KAJ2764653.1"/>
    <property type="molecule type" value="Genomic_DNA"/>
</dbReference>
<evidence type="ECO:0000313" key="2">
    <source>
        <dbReference type="Proteomes" id="UP001140066"/>
    </source>
</evidence>
<comment type="caution">
    <text evidence="1">The sequence shown here is derived from an EMBL/GenBank/DDBJ whole genome shotgun (WGS) entry which is preliminary data.</text>
</comment>
<proteinExistence type="predicted"/>
<gene>
    <name evidence="1" type="ORF">GGI18_006388</name>
</gene>